<feature type="transmembrane region" description="Helical" evidence="7">
    <location>
        <begin position="44"/>
        <end position="67"/>
    </location>
</feature>
<sequence>MSVAMTEDTAPTSGPPTGPPTGSHHVSRRTRWQRFRALPRALRVTSYVAVGLVLLLVLGLVTGVVLVRRPLPQTSGTIEVPGLEGTVEVVRDEHGIPQVYADTMEDLMRGQGYVQAQERFFEMDVRRHATAGRLAEMFGEDALETDLYVRTMGWRRVAERELALIEPDTRAALESYADGVNAYLSGHSPAEIALEYTILNAGGLDYVPEDWTAVDSLAWLKAMAWDLRGNMGEEIDRVLTTEAVGADRTAELYPAYAAADQAPIVDQGAVVDGVFEQDATTGGTRNPRRTAFTADQVAPLASLREGLERLPSWLGRGDGIGSNSWVVDGDHTSTGEPMLANDPHLGIGLPGVWMQMGLHCREISAACPIDVAGFTFSGVPGVIIGHNADIAWGFTNLGPDVTDLYVERVTGDTWRHDGRDRPLTVRTETVEIAGADDVELTIRATAHGPILSDVDDQLAEVGEVAPLSRPTPAEGEEYAVSLAWTALTPAPTADAILGLNAATDWDSFRAAAADFAVPAQNLVYADTDGHIGYQAPGSIPIRKSGNDGLLPSAGWRSENDWTGDYVPFDGLPTVLDPDEGFIVAANQAVIAADDYPYFLTDDWDRGFRSQRIRELLEEEGELSMTEMAELQLDDRNPLAPTLVPYLLDVELRRGYNDDGQRRLDDWDAGQPADSAAAAYYNVTWRNLLELTFHDELPEDVWPDGGQRWMAVVERLLTEPNSPWWDDVATETEVETRDDVIRAALVAARNEMTLLIAPYPDDWTWGALHTLDLRSSTLGESGIGAVERLFNRGGWEVGGGSATVDATAWDAAEGYRVTAAPSMRMIVSLSDLDDSRWINLTGVSGHPFSEHYTDQTDLWAAGETLPWVFSREDVLAAEADTLLLVPPEG</sequence>
<dbReference type="AlphaFoldDB" id="A0A1I3RSB3"/>
<evidence type="ECO:0000256" key="7">
    <source>
        <dbReference type="SAM" id="Phobius"/>
    </source>
</evidence>
<feature type="binding site" evidence="5">
    <location>
        <position position="403"/>
    </location>
    <ligand>
        <name>Ca(2+)</name>
        <dbReference type="ChEBI" id="CHEBI:29108"/>
    </ligand>
</feature>
<keyword evidence="7" id="KW-1133">Transmembrane helix</keyword>
<dbReference type="STRING" id="1005945.SAMN05216561_1358"/>
<keyword evidence="3" id="KW-0865">Zymogen</keyword>
<feature type="binding site" evidence="5">
    <location>
        <position position="234"/>
    </location>
    <ligand>
        <name>Ca(2+)</name>
        <dbReference type="ChEBI" id="CHEBI:29108"/>
    </ligand>
</feature>
<evidence type="ECO:0000256" key="5">
    <source>
        <dbReference type="PIRSR" id="PIRSR001227-2"/>
    </source>
</evidence>
<dbReference type="Gene3D" id="2.30.120.10">
    <property type="match status" value="1"/>
</dbReference>
<evidence type="ECO:0000256" key="2">
    <source>
        <dbReference type="ARBA" id="ARBA00022801"/>
    </source>
</evidence>
<keyword evidence="5" id="KW-0479">Metal-binding</keyword>
<evidence type="ECO:0000256" key="1">
    <source>
        <dbReference type="ARBA" id="ARBA00006586"/>
    </source>
</evidence>
<dbReference type="CDD" id="cd03747">
    <property type="entry name" value="Ntn_PGA_like"/>
    <property type="match status" value="1"/>
</dbReference>
<dbReference type="InterPro" id="IPR014395">
    <property type="entry name" value="Pen/GL7ACA/AHL_acylase"/>
</dbReference>
<feature type="region of interest" description="Disordered" evidence="6">
    <location>
        <begin position="1"/>
        <end position="28"/>
    </location>
</feature>
<comment type="similarity">
    <text evidence="1">Belongs to the peptidase S45 family.</text>
</comment>
<evidence type="ECO:0000313" key="9">
    <source>
        <dbReference type="Proteomes" id="UP000198649"/>
    </source>
</evidence>
<keyword evidence="2" id="KW-0378">Hydrolase</keyword>
<keyword evidence="7" id="KW-0812">Transmembrane</keyword>
<dbReference type="GO" id="GO:0046872">
    <property type="term" value="F:metal ion binding"/>
    <property type="evidence" value="ECO:0007669"/>
    <property type="project" value="UniProtKB-KW"/>
</dbReference>
<evidence type="ECO:0000313" key="8">
    <source>
        <dbReference type="EMBL" id="SFJ48161.1"/>
    </source>
</evidence>
<evidence type="ECO:0000256" key="6">
    <source>
        <dbReference type="SAM" id="MobiDB-lite"/>
    </source>
</evidence>
<protein>
    <submittedName>
        <fullName evidence="8">Penicillin amidase</fullName>
    </submittedName>
</protein>
<accession>A0A1I3RSB3</accession>
<dbReference type="PANTHER" id="PTHR34218:SF4">
    <property type="entry name" value="ACYL-HOMOSERINE LACTONE ACYLASE QUIP"/>
    <property type="match status" value="1"/>
</dbReference>
<evidence type="ECO:0000256" key="3">
    <source>
        <dbReference type="ARBA" id="ARBA00023145"/>
    </source>
</evidence>
<dbReference type="Gene3D" id="1.10.1400.10">
    <property type="match status" value="1"/>
</dbReference>
<dbReference type="GO" id="GO:0016811">
    <property type="term" value="F:hydrolase activity, acting on carbon-nitrogen (but not peptide) bonds, in linear amides"/>
    <property type="evidence" value="ECO:0007669"/>
    <property type="project" value="InterPro"/>
</dbReference>
<dbReference type="InterPro" id="IPR043147">
    <property type="entry name" value="Penicillin_amidase_A-knob"/>
</dbReference>
<organism evidence="8 9">
    <name type="scientific">Nocardioides psychrotolerans</name>
    <dbReference type="NCBI Taxonomy" id="1005945"/>
    <lineage>
        <taxon>Bacteria</taxon>
        <taxon>Bacillati</taxon>
        <taxon>Actinomycetota</taxon>
        <taxon>Actinomycetes</taxon>
        <taxon>Propionibacteriales</taxon>
        <taxon>Nocardioidaceae</taxon>
        <taxon>Nocardioides</taxon>
    </lineage>
</organism>
<keyword evidence="9" id="KW-1185">Reference proteome</keyword>
<dbReference type="PIRSF" id="PIRSF001227">
    <property type="entry name" value="Pen_acylase"/>
    <property type="match status" value="1"/>
</dbReference>
<gene>
    <name evidence="8" type="ORF">SAMN05216561_1358</name>
</gene>
<dbReference type="InterPro" id="IPR023343">
    <property type="entry name" value="Penicillin_amidase_dom1"/>
</dbReference>
<proteinExistence type="inferred from homology"/>
<reference evidence="8 9" key="1">
    <citation type="submission" date="2016-10" db="EMBL/GenBank/DDBJ databases">
        <authorList>
            <person name="de Groot N.N."/>
        </authorList>
    </citation>
    <scope>NUCLEOTIDE SEQUENCE [LARGE SCALE GENOMIC DNA]</scope>
    <source>
        <strain evidence="8 9">CGMCC 1.11156</strain>
    </source>
</reference>
<name>A0A1I3RSB3_9ACTN</name>
<comment type="cofactor">
    <cofactor evidence="5">
        <name>Ca(2+)</name>
        <dbReference type="ChEBI" id="CHEBI:29108"/>
    </cofactor>
    <text evidence="5">Binds 1 Ca(2+) ion per dimer.</text>
</comment>
<dbReference type="EMBL" id="FOQG01000035">
    <property type="protein sequence ID" value="SFJ48161.1"/>
    <property type="molecule type" value="Genomic_DNA"/>
</dbReference>
<dbReference type="Gene3D" id="3.60.20.10">
    <property type="entry name" value="Glutamine Phosphoribosylpyrophosphate, subunit 1, domain 1"/>
    <property type="match status" value="1"/>
</dbReference>
<dbReference type="SUPFAM" id="SSF56235">
    <property type="entry name" value="N-terminal nucleophile aminohydrolases (Ntn hydrolases)"/>
    <property type="match status" value="1"/>
</dbReference>
<dbReference type="Pfam" id="PF01804">
    <property type="entry name" value="Penicil_amidase"/>
    <property type="match status" value="1"/>
</dbReference>
<dbReference type="InterPro" id="IPR002692">
    <property type="entry name" value="S45"/>
</dbReference>
<dbReference type="GO" id="GO:0017000">
    <property type="term" value="P:antibiotic biosynthetic process"/>
    <property type="evidence" value="ECO:0007669"/>
    <property type="project" value="InterPro"/>
</dbReference>
<dbReference type="InterPro" id="IPR029055">
    <property type="entry name" value="Ntn_hydrolases_N"/>
</dbReference>
<dbReference type="InterPro" id="IPR043146">
    <property type="entry name" value="Penicillin_amidase_N_B-knob"/>
</dbReference>
<keyword evidence="7" id="KW-0472">Membrane</keyword>
<dbReference type="Proteomes" id="UP000198649">
    <property type="component" value="Unassembled WGS sequence"/>
</dbReference>
<dbReference type="PANTHER" id="PTHR34218">
    <property type="entry name" value="PEPTIDASE S45 PENICILLIN AMIDASE"/>
    <property type="match status" value="1"/>
</dbReference>
<feature type="binding site" evidence="5">
    <location>
        <position position="400"/>
    </location>
    <ligand>
        <name>Ca(2+)</name>
        <dbReference type="ChEBI" id="CHEBI:29108"/>
    </ligand>
</feature>
<keyword evidence="5" id="KW-0106">Calcium</keyword>
<feature type="active site" description="Nucleophile" evidence="4">
    <location>
        <position position="322"/>
    </location>
</feature>
<dbReference type="Gene3D" id="1.10.439.10">
    <property type="entry name" value="Penicillin Amidohydrolase, domain 1"/>
    <property type="match status" value="1"/>
</dbReference>
<evidence type="ECO:0000256" key="4">
    <source>
        <dbReference type="PIRSR" id="PIRSR001227-1"/>
    </source>
</evidence>